<organism evidence="2 3">
    <name type="scientific">candidate division WOR-3 bacterium</name>
    <dbReference type="NCBI Taxonomy" id="2052148"/>
    <lineage>
        <taxon>Bacteria</taxon>
        <taxon>Bacteria division WOR-3</taxon>
    </lineage>
</organism>
<dbReference type="InterPro" id="IPR001584">
    <property type="entry name" value="Integrase_cat-core"/>
</dbReference>
<dbReference type="Pfam" id="PF13551">
    <property type="entry name" value="HTH_29"/>
    <property type="match status" value="1"/>
</dbReference>
<dbReference type="InterPro" id="IPR009057">
    <property type="entry name" value="Homeodomain-like_sf"/>
</dbReference>
<evidence type="ECO:0000259" key="1">
    <source>
        <dbReference type="PROSITE" id="PS50994"/>
    </source>
</evidence>
<evidence type="ECO:0000313" key="3">
    <source>
        <dbReference type="Proteomes" id="UP000885826"/>
    </source>
</evidence>
<dbReference type="Gene3D" id="3.30.420.10">
    <property type="entry name" value="Ribonuclease H-like superfamily/Ribonuclease H"/>
    <property type="match status" value="1"/>
</dbReference>
<feature type="domain" description="Integrase catalytic" evidence="1">
    <location>
        <begin position="158"/>
        <end position="334"/>
    </location>
</feature>
<dbReference type="InterPro" id="IPR012337">
    <property type="entry name" value="RNaseH-like_sf"/>
</dbReference>
<reference evidence="2" key="1">
    <citation type="journal article" date="2020" name="mSystems">
        <title>Genome- and Community-Level Interaction Insights into Carbon Utilization and Element Cycling Functions of Hydrothermarchaeota in Hydrothermal Sediment.</title>
        <authorList>
            <person name="Zhou Z."/>
            <person name="Liu Y."/>
            <person name="Xu W."/>
            <person name="Pan J."/>
            <person name="Luo Z.H."/>
            <person name="Li M."/>
        </authorList>
    </citation>
    <scope>NUCLEOTIDE SEQUENCE</scope>
    <source>
        <strain evidence="2">HyVt-388</strain>
    </source>
</reference>
<dbReference type="GO" id="GO:0015074">
    <property type="term" value="P:DNA integration"/>
    <property type="evidence" value="ECO:0007669"/>
    <property type="project" value="InterPro"/>
</dbReference>
<dbReference type="Proteomes" id="UP000885826">
    <property type="component" value="Unassembled WGS sequence"/>
</dbReference>
<dbReference type="Pfam" id="PF13683">
    <property type="entry name" value="rve_3"/>
    <property type="match status" value="1"/>
</dbReference>
<evidence type="ECO:0000313" key="2">
    <source>
        <dbReference type="EMBL" id="HEC79160.1"/>
    </source>
</evidence>
<comment type="caution">
    <text evidence="2">The sequence shown here is derived from an EMBL/GenBank/DDBJ whole genome shotgun (WGS) entry which is preliminary data.</text>
</comment>
<dbReference type="SUPFAM" id="SSF46689">
    <property type="entry name" value="Homeodomain-like"/>
    <property type="match status" value="1"/>
</dbReference>
<dbReference type="SUPFAM" id="SSF53098">
    <property type="entry name" value="Ribonuclease H-like"/>
    <property type="match status" value="1"/>
</dbReference>
<dbReference type="InterPro" id="IPR036397">
    <property type="entry name" value="RNaseH_sf"/>
</dbReference>
<proteinExistence type="predicted"/>
<dbReference type="InterPro" id="IPR047656">
    <property type="entry name" value="IS481-like_transpos"/>
</dbReference>
<dbReference type="EMBL" id="DRIG01000091">
    <property type="protein sequence ID" value="HEC79160.1"/>
    <property type="molecule type" value="Genomic_DNA"/>
</dbReference>
<dbReference type="AlphaFoldDB" id="A0A9C9ENC8"/>
<accession>A0A9C9ENC8</accession>
<dbReference type="GO" id="GO:0003676">
    <property type="term" value="F:nucleic acid binding"/>
    <property type="evidence" value="ECO:0007669"/>
    <property type="project" value="InterPro"/>
</dbReference>
<dbReference type="NCBIfam" id="NF033577">
    <property type="entry name" value="transpos_IS481"/>
    <property type="match status" value="1"/>
</dbReference>
<name>A0A9C9ENC8_UNCW3</name>
<sequence length="352" mass="41106">MTQQQYIIRRKLNIVQLSEQLGNISEACRRLGVSRQHYYDIKSALETEGIEGLLEKARNRPRFKNRVAPEIEERVLSYSLEFPTHGQVRVSNELKKEGISLNPGGVRSIWLRHKLEKSTLRLKRLEKWTAEHGNILTESQVQALEKAKEEKEAWGEIESFHPGFLLGQDTFYVGWIKGIGKIYQQTGIDTYSNVGFAKLYIEKTAITAADFINDKVLPFFDEHEIRLLRVLTDRGTEYCGARETHPYELYLYLNDIDHTRTKARHPQTNGCTERFNQTLLDEFYKVAFRKKLYTSLEEIQVDLDAFLKEYNEQRTNQGKYCKGRTPMETFIDGLDLYRQYVYDGKKVEQKAA</sequence>
<dbReference type="PROSITE" id="PS50994">
    <property type="entry name" value="INTEGRASE"/>
    <property type="match status" value="1"/>
</dbReference>
<protein>
    <submittedName>
        <fullName evidence="2">IS481 family transposase</fullName>
    </submittedName>
</protein>
<gene>
    <name evidence="2" type="ORF">ENI34_08490</name>
</gene>